<proteinExistence type="predicted"/>
<accession>A0A699IQH9</accession>
<dbReference type="AlphaFoldDB" id="A0A699IQH9"/>
<name>A0A699IQH9_TANCI</name>
<feature type="compositionally biased region" description="Low complexity" evidence="1">
    <location>
        <begin position="158"/>
        <end position="174"/>
    </location>
</feature>
<comment type="caution">
    <text evidence="2">The sequence shown here is derived from an EMBL/GenBank/DDBJ whole genome shotgun (WGS) entry which is preliminary data.</text>
</comment>
<evidence type="ECO:0000313" key="2">
    <source>
        <dbReference type="EMBL" id="GEZ83051.1"/>
    </source>
</evidence>
<feature type="region of interest" description="Disordered" evidence="1">
    <location>
        <begin position="141"/>
        <end position="174"/>
    </location>
</feature>
<sequence>MIAYLTKLDASEGFEHILDFLNASMIKYALTVNPTIYVSYIKQFWSSVSLKKTNDVVRLQALIDRRKVIITEDTVRQVLYLDDVNSIDCLPNEEIFVELARMGVGKGFSRVDTPLFKGMLVPQLVNDYVADDVNDDVASNAAAEDEDVAPTPPPSPHHSPIASPSLPSQQQQPLQTTNISMELLNILLETWGKIAELDADEDVTLKEVAKDTEVQGRLEKSQAQVYHIDLEHANKVLITAAATTITAAPSAARRRKGVVIKDPEETTTPSVIVHSEPKSKDKGKGIMVEEPKPLKKQAHIEQDEACARELEAELNANINWNEVIKQLLYYGTTDTLRVSYNKLDEEVEELKTHLQIVSNDEDDVYTEATSLALKVPVIDYQIHTENNKPYYKIIRADGTHQLFLSFISLLRNFDREDLEMLWHIVQERFASLKPKNFSDDFLLKTLKTMFEKPNVEAQTYNCWYKLKVLDNAAGRKLRLLEESVVVDKKMKELH</sequence>
<gene>
    <name evidence="2" type="ORF">Tci_555024</name>
</gene>
<organism evidence="2">
    <name type="scientific">Tanacetum cinerariifolium</name>
    <name type="common">Dalmatian daisy</name>
    <name type="synonym">Chrysanthemum cinerariifolium</name>
    <dbReference type="NCBI Taxonomy" id="118510"/>
    <lineage>
        <taxon>Eukaryota</taxon>
        <taxon>Viridiplantae</taxon>
        <taxon>Streptophyta</taxon>
        <taxon>Embryophyta</taxon>
        <taxon>Tracheophyta</taxon>
        <taxon>Spermatophyta</taxon>
        <taxon>Magnoliopsida</taxon>
        <taxon>eudicotyledons</taxon>
        <taxon>Gunneridae</taxon>
        <taxon>Pentapetalae</taxon>
        <taxon>asterids</taxon>
        <taxon>campanulids</taxon>
        <taxon>Asterales</taxon>
        <taxon>Asteraceae</taxon>
        <taxon>Asteroideae</taxon>
        <taxon>Anthemideae</taxon>
        <taxon>Anthemidinae</taxon>
        <taxon>Tanacetum</taxon>
    </lineage>
</organism>
<evidence type="ECO:0000256" key="1">
    <source>
        <dbReference type="SAM" id="MobiDB-lite"/>
    </source>
</evidence>
<dbReference type="EMBL" id="BKCJ010329410">
    <property type="protein sequence ID" value="GEZ83051.1"/>
    <property type="molecule type" value="Genomic_DNA"/>
</dbReference>
<protein>
    <recommendedName>
        <fullName evidence="3">Xylulose kinase-1</fullName>
    </recommendedName>
</protein>
<evidence type="ECO:0008006" key="3">
    <source>
        <dbReference type="Google" id="ProtNLM"/>
    </source>
</evidence>
<reference evidence="2" key="1">
    <citation type="journal article" date="2019" name="Sci. Rep.">
        <title>Draft genome of Tanacetum cinerariifolium, the natural source of mosquito coil.</title>
        <authorList>
            <person name="Yamashiro T."/>
            <person name="Shiraishi A."/>
            <person name="Satake H."/>
            <person name="Nakayama K."/>
        </authorList>
    </citation>
    <scope>NUCLEOTIDE SEQUENCE</scope>
</reference>